<gene>
    <name evidence="2" type="ORF">PaecuDRAFT_3296</name>
</gene>
<keyword evidence="3" id="KW-1185">Reference proteome</keyword>
<dbReference type="EMBL" id="AEDD01000009">
    <property type="protein sequence ID" value="EFM09793.1"/>
    <property type="molecule type" value="Genomic_DNA"/>
</dbReference>
<evidence type="ECO:0000313" key="2">
    <source>
        <dbReference type="EMBL" id="EFM09793.1"/>
    </source>
</evidence>
<keyword evidence="1" id="KW-0472">Membrane</keyword>
<feature type="transmembrane region" description="Helical" evidence="1">
    <location>
        <begin position="61"/>
        <end position="82"/>
    </location>
</feature>
<keyword evidence="1" id="KW-1133">Transmembrane helix</keyword>
<feature type="transmembrane region" description="Helical" evidence="1">
    <location>
        <begin position="35"/>
        <end position="55"/>
    </location>
</feature>
<dbReference type="RefSeq" id="WP_006039284.1">
    <property type="nucleotide sequence ID" value="NZ_AEDD01000009.1"/>
</dbReference>
<proteinExistence type="predicted"/>
<organism evidence="2 3">
    <name type="scientific">Paenibacillus curdlanolyticus YK9</name>
    <dbReference type="NCBI Taxonomy" id="717606"/>
    <lineage>
        <taxon>Bacteria</taxon>
        <taxon>Bacillati</taxon>
        <taxon>Bacillota</taxon>
        <taxon>Bacilli</taxon>
        <taxon>Bacillales</taxon>
        <taxon>Paenibacillaceae</taxon>
        <taxon>Paenibacillus</taxon>
    </lineage>
</organism>
<dbReference type="AlphaFoldDB" id="E0ICA7"/>
<sequence length="217" mass="23473">MNPGYISYWLLTIMAILLFTGWWKWLADDVRPRHIAILAAGCILLSNIVVPFDFLNENLGGISLTVCWLGVWSIAILALRPVEGSLQRFYLFFAALLAGIMGGWLRMLYTNDPVLIVMDATADAAILIGLTASLSALSRASLLFGVVTLASIAEPMLVGSLLPASSVKPITIGSLAWWDSYLLAWFTARIVVLIARGTKAVTAKWFTRAAGEGEGGV</sequence>
<accession>E0ICA7</accession>
<feature type="transmembrane region" description="Helical" evidence="1">
    <location>
        <begin position="89"/>
        <end position="109"/>
    </location>
</feature>
<dbReference type="Proteomes" id="UP000005387">
    <property type="component" value="Unassembled WGS sequence"/>
</dbReference>
<feature type="transmembrane region" description="Helical" evidence="1">
    <location>
        <begin position="142"/>
        <end position="163"/>
    </location>
</feature>
<dbReference type="eggNOG" id="ENOG50344CU">
    <property type="taxonomic scope" value="Bacteria"/>
</dbReference>
<evidence type="ECO:0000256" key="1">
    <source>
        <dbReference type="SAM" id="Phobius"/>
    </source>
</evidence>
<feature type="transmembrane region" description="Helical" evidence="1">
    <location>
        <begin position="175"/>
        <end position="195"/>
    </location>
</feature>
<evidence type="ECO:0000313" key="3">
    <source>
        <dbReference type="Proteomes" id="UP000005387"/>
    </source>
</evidence>
<reference evidence="2 3" key="1">
    <citation type="submission" date="2010-07" db="EMBL/GenBank/DDBJ databases">
        <title>The draft genome of Paenibacillus curdlanolyticus YK9.</title>
        <authorList>
            <consortium name="US DOE Joint Genome Institute (JGI-PGF)"/>
            <person name="Lucas S."/>
            <person name="Copeland A."/>
            <person name="Lapidus A."/>
            <person name="Cheng J.-F."/>
            <person name="Bruce D."/>
            <person name="Goodwin L."/>
            <person name="Pitluck S."/>
            <person name="Land M.L."/>
            <person name="Hauser L."/>
            <person name="Chang Y.-J."/>
            <person name="Jeffries C."/>
            <person name="Anderson I.J."/>
            <person name="Johnson E."/>
            <person name="Loganathan U."/>
            <person name="Mulhopadhyay B."/>
            <person name="Kyrpides N."/>
            <person name="Woyke T.J."/>
        </authorList>
    </citation>
    <scope>NUCLEOTIDE SEQUENCE [LARGE SCALE GENOMIC DNA]</scope>
    <source>
        <strain evidence="2 3">YK9</strain>
    </source>
</reference>
<name>E0ICA7_9BACL</name>
<feature type="transmembrane region" description="Helical" evidence="1">
    <location>
        <begin position="6"/>
        <end position="23"/>
    </location>
</feature>
<dbReference type="STRING" id="717606.PaecuDRAFT_3296"/>
<keyword evidence="1" id="KW-0812">Transmembrane</keyword>
<feature type="transmembrane region" description="Helical" evidence="1">
    <location>
        <begin position="115"/>
        <end position="135"/>
    </location>
</feature>
<protein>
    <submittedName>
        <fullName evidence="2">Uncharacterized protein</fullName>
    </submittedName>
</protein>
<dbReference type="OrthoDB" id="2660843at2"/>